<evidence type="ECO:0000313" key="1">
    <source>
        <dbReference type="EMBL" id="VAW56919.1"/>
    </source>
</evidence>
<gene>
    <name evidence="1" type="ORF">MNBD_GAMMA07-2463</name>
</gene>
<organism evidence="1">
    <name type="scientific">hydrothermal vent metagenome</name>
    <dbReference type="NCBI Taxonomy" id="652676"/>
    <lineage>
        <taxon>unclassified sequences</taxon>
        <taxon>metagenomes</taxon>
        <taxon>ecological metagenomes</taxon>
    </lineage>
</organism>
<dbReference type="EMBL" id="UOFF01000302">
    <property type="protein sequence ID" value="VAW56919.1"/>
    <property type="molecule type" value="Genomic_DNA"/>
</dbReference>
<protein>
    <submittedName>
        <fullName evidence="1">Uncharacterized protein</fullName>
    </submittedName>
</protein>
<reference evidence="1" key="1">
    <citation type="submission" date="2018-06" db="EMBL/GenBank/DDBJ databases">
        <authorList>
            <person name="Zhirakovskaya E."/>
        </authorList>
    </citation>
    <scope>NUCLEOTIDE SEQUENCE</scope>
</reference>
<dbReference type="AlphaFoldDB" id="A0A3B0X5V0"/>
<accession>A0A3B0X5V0</accession>
<name>A0A3B0X5V0_9ZZZZ</name>
<proteinExistence type="predicted"/>
<sequence>MVSNIVRLLLTLDTDGDPNNGITISEDAITAITGKDIKIDAVDFGADAGIVALLNEFKGGAIQLVERGVAERHFNETLVGQSSWGTLTWGNDVWKQTTP</sequence>